<feature type="domain" description="Heterokaryon incompatibility" evidence="1">
    <location>
        <begin position="73"/>
        <end position="233"/>
    </location>
</feature>
<evidence type="ECO:0000313" key="3">
    <source>
        <dbReference type="Proteomes" id="UP000800036"/>
    </source>
</evidence>
<dbReference type="Proteomes" id="UP000800036">
    <property type="component" value="Unassembled WGS sequence"/>
</dbReference>
<accession>A0A6A5V796</accession>
<organism evidence="2 3">
    <name type="scientific">Bimuria novae-zelandiae CBS 107.79</name>
    <dbReference type="NCBI Taxonomy" id="1447943"/>
    <lineage>
        <taxon>Eukaryota</taxon>
        <taxon>Fungi</taxon>
        <taxon>Dikarya</taxon>
        <taxon>Ascomycota</taxon>
        <taxon>Pezizomycotina</taxon>
        <taxon>Dothideomycetes</taxon>
        <taxon>Pleosporomycetidae</taxon>
        <taxon>Pleosporales</taxon>
        <taxon>Massarineae</taxon>
        <taxon>Didymosphaeriaceae</taxon>
        <taxon>Bimuria</taxon>
    </lineage>
</organism>
<dbReference type="PANTHER" id="PTHR33112:SF1">
    <property type="entry name" value="HETEROKARYON INCOMPATIBILITY DOMAIN-CONTAINING PROTEIN"/>
    <property type="match status" value="1"/>
</dbReference>
<gene>
    <name evidence="2" type="ORF">BU23DRAFT_466795</name>
</gene>
<dbReference type="PANTHER" id="PTHR33112">
    <property type="entry name" value="DOMAIN PROTEIN, PUTATIVE-RELATED"/>
    <property type="match status" value="1"/>
</dbReference>
<name>A0A6A5V796_9PLEO</name>
<proteinExistence type="predicted"/>
<dbReference type="InterPro" id="IPR010730">
    <property type="entry name" value="HET"/>
</dbReference>
<dbReference type="AlphaFoldDB" id="A0A6A5V796"/>
<protein>
    <submittedName>
        <fullName evidence="2">HET-domain-containing protein</fullName>
    </submittedName>
</protein>
<evidence type="ECO:0000313" key="2">
    <source>
        <dbReference type="EMBL" id="KAF1972964.1"/>
    </source>
</evidence>
<reference evidence="2" key="1">
    <citation type="journal article" date="2020" name="Stud. Mycol.">
        <title>101 Dothideomycetes genomes: a test case for predicting lifestyles and emergence of pathogens.</title>
        <authorList>
            <person name="Haridas S."/>
            <person name="Albert R."/>
            <person name="Binder M."/>
            <person name="Bloem J."/>
            <person name="Labutti K."/>
            <person name="Salamov A."/>
            <person name="Andreopoulos B."/>
            <person name="Baker S."/>
            <person name="Barry K."/>
            <person name="Bills G."/>
            <person name="Bluhm B."/>
            <person name="Cannon C."/>
            <person name="Castanera R."/>
            <person name="Culley D."/>
            <person name="Daum C."/>
            <person name="Ezra D."/>
            <person name="Gonzalez J."/>
            <person name="Henrissat B."/>
            <person name="Kuo A."/>
            <person name="Liang C."/>
            <person name="Lipzen A."/>
            <person name="Lutzoni F."/>
            <person name="Magnuson J."/>
            <person name="Mondo S."/>
            <person name="Nolan M."/>
            <person name="Ohm R."/>
            <person name="Pangilinan J."/>
            <person name="Park H.-J."/>
            <person name="Ramirez L."/>
            <person name="Alfaro M."/>
            <person name="Sun H."/>
            <person name="Tritt A."/>
            <person name="Yoshinaga Y."/>
            <person name="Zwiers L.-H."/>
            <person name="Turgeon B."/>
            <person name="Goodwin S."/>
            <person name="Spatafora J."/>
            <person name="Crous P."/>
            <person name="Grigoriev I."/>
        </authorList>
    </citation>
    <scope>NUCLEOTIDE SEQUENCE</scope>
    <source>
        <strain evidence="2">CBS 107.79</strain>
    </source>
</reference>
<dbReference type="OrthoDB" id="5428863at2759"/>
<evidence type="ECO:0000259" key="1">
    <source>
        <dbReference type="Pfam" id="PF06985"/>
    </source>
</evidence>
<keyword evidence="3" id="KW-1185">Reference proteome</keyword>
<feature type="non-terminal residue" evidence="2">
    <location>
        <position position="410"/>
    </location>
</feature>
<dbReference type="EMBL" id="ML976684">
    <property type="protein sequence ID" value="KAF1972964.1"/>
    <property type="molecule type" value="Genomic_DNA"/>
</dbReference>
<sequence length="410" mass="45924">MPSHSPPPPRSPPSSEPPNFIKQTAAWLLACNTLHGPSCVPLPIPSTSPSSIPRWLIDTHTHCIVPGVSAHRYLALSYVWPESRASSSDSSAPPPRTLLLSSTSTSTFQVPGFLVKEEVLESIPAVIRHAMAFTRGLGERYLWVDRLCIVQDEGGDGGTVSQVGMMDRIYNGAWLTVIAAGGDAMYEEAVTIYGTRKVRRQKMSEEDVVSVMRARYVMLGRSRWATRGWTYQEQILCKRAVVFIESGFFWDCHCCVWDGADLHPGQGFEGIALRADMGQRLDTRSWPDFSLYLDLVCPYNGREFSYPQDAMLGISGVLNALGRSFPGGFVHGLPRLFLDHALLWQPFGTAERRVDRNEEGVVRSSLPSWSWCGWQCYVDPWSLCSGLSYINEETCRRRGGSWRTRNLVEW</sequence>
<dbReference type="Pfam" id="PF06985">
    <property type="entry name" value="HET"/>
    <property type="match status" value="1"/>
</dbReference>